<dbReference type="Proteomes" id="UP000198688">
    <property type="component" value="Chromosome I"/>
</dbReference>
<dbReference type="PANTHER" id="PTHR34351">
    <property type="entry name" value="SLR1927 PROTEIN-RELATED"/>
    <property type="match status" value="1"/>
</dbReference>
<dbReference type="OrthoDB" id="9812729at2"/>
<dbReference type="AlphaFoldDB" id="A0A1H1VQU1"/>
<name>A0A1H1VQU1_9ACTN</name>
<keyword evidence="4" id="KW-1185">Reference proteome</keyword>
<feature type="domain" description="DUF58" evidence="2">
    <location>
        <begin position="179"/>
        <end position="213"/>
    </location>
</feature>
<dbReference type="STRING" id="113562.SAMN04489716_1846"/>
<reference evidence="3 4" key="1">
    <citation type="submission" date="2016-10" db="EMBL/GenBank/DDBJ databases">
        <authorList>
            <person name="de Groot N.N."/>
        </authorList>
    </citation>
    <scope>NUCLEOTIDE SEQUENCE [LARGE SCALE GENOMIC DNA]</scope>
    <source>
        <strain evidence="3 4">DSM 43941</strain>
    </source>
</reference>
<dbReference type="EMBL" id="LT629758">
    <property type="protein sequence ID" value="SDS87122.1"/>
    <property type="molecule type" value="Genomic_DNA"/>
</dbReference>
<evidence type="ECO:0000313" key="4">
    <source>
        <dbReference type="Proteomes" id="UP000198688"/>
    </source>
</evidence>
<dbReference type="Pfam" id="PF01882">
    <property type="entry name" value="DUF58"/>
    <property type="match status" value="1"/>
</dbReference>
<dbReference type="RefSeq" id="WP_092543352.1">
    <property type="nucleotide sequence ID" value="NZ_BOMJ01000011.1"/>
</dbReference>
<evidence type="ECO:0000313" key="3">
    <source>
        <dbReference type="EMBL" id="SDS87122.1"/>
    </source>
</evidence>
<proteinExistence type="predicted"/>
<feature type="transmembrane region" description="Helical" evidence="1">
    <location>
        <begin position="30"/>
        <end position="47"/>
    </location>
</feature>
<accession>A0A1H1VQU1</accession>
<evidence type="ECO:0000256" key="1">
    <source>
        <dbReference type="SAM" id="Phobius"/>
    </source>
</evidence>
<keyword evidence="1" id="KW-0812">Transmembrane</keyword>
<sequence length="329" mass="34315">MVPLTADGLLVAAAGAAALGGGLVFGYPMGVPVAVVCVVLLVAGLPVPPWPGRTLRLGLSADAITVERGATVTVTVVSTGRTTARLRAVAETYDLPAGSVWVSPPLARGLHTITVDRVESRGLLGLWRRRIPFTVEPLQVTALPRHVDFGDPPDVVDLEQDGRPARMGAGTGSSFAGLRAYQPGDDLRHIDWAASARSGGGDLQVRHFTPALAEDRAVVLDPRPAADPEAFEVAVDLAYSFVLAGVDLLIDGEPEPMRGLVATREALVGLVPRTAVLRSSRPPGTVAVITATSDDQELRRAYGYETVLVGTSGTDLAGAAAMWSGLVSR</sequence>
<organism evidence="3 4">
    <name type="scientific">Actinoplanes derwentensis</name>
    <dbReference type="NCBI Taxonomy" id="113562"/>
    <lineage>
        <taxon>Bacteria</taxon>
        <taxon>Bacillati</taxon>
        <taxon>Actinomycetota</taxon>
        <taxon>Actinomycetes</taxon>
        <taxon>Micromonosporales</taxon>
        <taxon>Micromonosporaceae</taxon>
        <taxon>Actinoplanes</taxon>
    </lineage>
</organism>
<gene>
    <name evidence="3" type="ORF">SAMN04489716_1846</name>
</gene>
<keyword evidence="1" id="KW-0472">Membrane</keyword>
<dbReference type="PANTHER" id="PTHR34351:SF1">
    <property type="entry name" value="SLR1927 PROTEIN"/>
    <property type="match status" value="1"/>
</dbReference>
<evidence type="ECO:0000259" key="2">
    <source>
        <dbReference type="Pfam" id="PF01882"/>
    </source>
</evidence>
<dbReference type="InterPro" id="IPR002881">
    <property type="entry name" value="DUF58"/>
</dbReference>
<keyword evidence="1" id="KW-1133">Transmembrane helix</keyword>
<protein>
    <recommendedName>
        <fullName evidence="2">DUF58 domain-containing protein</fullName>
    </recommendedName>
</protein>